<dbReference type="GO" id="GO:0000160">
    <property type="term" value="P:phosphorelay signal transduction system"/>
    <property type="evidence" value="ECO:0007669"/>
    <property type="project" value="InterPro"/>
</dbReference>
<dbReference type="EMBL" id="CP013244">
    <property type="protein sequence ID" value="ANP46789.1"/>
    <property type="molecule type" value="Genomic_DNA"/>
</dbReference>
<dbReference type="Pfam" id="PF00486">
    <property type="entry name" value="Trans_reg_C"/>
    <property type="match status" value="1"/>
</dbReference>
<dbReference type="InterPro" id="IPR001867">
    <property type="entry name" value="OmpR/PhoB-type_DNA-bd"/>
</dbReference>
<dbReference type="InParanoid" id="A0A1B1AJP1"/>
<dbReference type="InterPro" id="IPR016032">
    <property type="entry name" value="Sig_transdc_resp-reg_C-effctor"/>
</dbReference>
<dbReference type="InterPro" id="IPR036388">
    <property type="entry name" value="WH-like_DNA-bd_sf"/>
</dbReference>
<dbReference type="STRING" id="1759059.ATE48_13150"/>
<dbReference type="KEGG" id="cbot:ATE48_13150"/>
<dbReference type="CDD" id="cd00383">
    <property type="entry name" value="trans_reg_C"/>
    <property type="match status" value="1"/>
</dbReference>
<keyword evidence="1" id="KW-0238">DNA-binding</keyword>
<sequence length="125" mass="13464">MSAAPVRAGKSPSGTTFGARVSRLWVRTPARRLTTQALTIEAPAAIDFDNGRVCVDGYEVRASPCEAKLLRVFLEHAGQGGEEDIDAQFVRVLVGDLRQKIEKDPARPSLIVTETGVGYRPNAGD</sequence>
<evidence type="ECO:0000313" key="4">
    <source>
        <dbReference type="Proteomes" id="UP000092498"/>
    </source>
</evidence>
<dbReference type="GO" id="GO:0003677">
    <property type="term" value="F:DNA binding"/>
    <property type="evidence" value="ECO:0007669"/>
    <property type="project" value="UniProtKB-KW"/>
</dbReference>
<organism evidence="3 4">
    <name type="scientific">Candidatus Viadribacter manganicus</name>
    <dbReference type="NCBI Taxonomy" id="1759059"/>
    <lineage>
        <taxon>Bacteria</taxon>
        <taxon>Pseudomonadati</taxon>
        <taxon>Pseudomonadota</taxon>
        <taxon>Alphaproteobacteria</taxon>
        <taxon>Hyphomonadales</taxon>
        <taxon>Hyphomonadaceae</taxon>
        <taxon>Candidatus Viadribacter</taxon>
    </lineage>
</organism>
<dbReference type="GO" id="GO:0006355">
    <property type="term" value="P:regulation of DNA-templated transcription"/>
    <property type="evidence" value="ECO:0007669"/>
    <property type="project" value="InterPro"/>
</dbReference>
<dbReference type="SUPFAM" id="SSF46894">
    <property type="entry name" value="C-terminal effector domain of the bipartite response regulators"/>
    <property type="match status" value="1"/>
</dbReference>
<dbReference type="Gene3D" id="1.10.10.10">
    <property type="entry name" value="Winged helix-like DNA-binding domain superfamily/Winged helix DNA-binding domain"/>
    <property type="match status" value="1"/>
</dbReference>
<evidence type="ECO:0000256" key="1">
    <source>
        <dbReference type="ARBA" id="ARBA00023125"/>
    </source>
</evidence>
<evidence type="ECO:0000313" key="3">
    <source>
        <dbReference type="EMBL" id="ANP46789.1"/>
    </source>
</evidence>
<dbReference type="OrthoDB" id="9802426at2"/>
<feature type="domain" description="OmpR/PhoB-type" evidence="2">
    <location>
        <begin position="81"/>
        <end position="120"/>
    </location>
</feature>
<proteinExistence type="predicted"/>
<dbReference type="Proteomes" id="UP000092498">
    <property type="component" value="Chromosome"/>
</dbReference>
<reference evidence="3 4" key="1">
    <citation type="submission" date="2015-11" db="EMBL/GenBank/DDBJ databases">
        <title>Whole-Genome Sequence of Candidatus Oderbacter manganicum from the National Park Lower Oder Valley, Germany.</title>
        <authorList>
            <person name="Braun B."/>
            <person name="Liere K."/>
            <person name="Szewzyk U."/>
        </authorList>
    </citation>
    <scope>NUCLEOTIDE SEQUENCE [LARGE SCALE GENOMIC DNA]</scope>
    <source>
        <strain evidence="3 4">OTSz_A_272</strain>
    </source>
</reference>
<name>A0A1B1AJP1_9PROT</name>
<dbReference type="AlphaFoldDB" id="A0A1B1AJP1"/>
<dbReference type="RefSeq" id="WP_066772229.1">
    <property type="nucleotide sequence ID" value="NZ_CP013244.1"/>
</dbReference>
<accession>A0A1B1AJP1</accession>
<gene>
    <name evidence="3" type="ORF">ATE48_13150</name>
</gene>
<evidence type="ECO:0000259" key="2">
    <source>
        <dbReference type="Pfam" id="PF00486"/>
    </source>
</evidence>
<protein>
    <recommendedName>
        <fullName evidence="2">OmpR/PhoB-type domain-containing protein</fullName>
    </recommendedName>
</protein>
<keyword evidence="4" id="KW-1185">Reference proteome</keyword>